<dbReference type="InterPro" id="IPR000456">
    <property type="entry name" value="Ribosomal_bL17"/>
</dbReference>
<evidence type="ECO:0000256" key="5">
    <source>
        <dbReference type="RuleBase" id="RU000660"/>
    </source>
</evidence>
<dbReference type="PANTHER" id="PTHR14413">
    <property type="entry name" value="RIBOSOMAL PROTEIN L17"/>
    <property type="match status" value="1"/>
</dbReference>
<accession>A0A0G0LDI9</accession>
<feature type="compositionally biased region" description="Basic and acidic residues" evidence="7">
    <location>
        <begin position="128"/>
        <end position="144"/>
    </location>
</feature>
<keyword evidence="2 5" id="KW-0689">Ribosomal protein</keyword>
<dbReference type="EMBL" id="LBVL01000002">
    <property type="protein sequence ID" value="KKQ85995.1"/>
    <property type="molecule type" value="Genomic_DNA"/>
</dbReference>
<evidence type="ECO:0000256" key="2">
    <source>
        <dbReference type="ARBA" id="ARBA00022980"/>
    </source>
</evidence>
<dbReference type="AlphaFoldDB" id="A0A0G0LDI9"/>
<comment type="caution">
    <text evidence="8">The sequence shown here is derived from an EMBL/GenBank/DDBJ whole genome shotgun (WGS) entry which is preliminary data.</text>
</comment>
<sequence length="164" mass="18676">MKKKVFGEKLSRDTDSRNALFRALLRALIIHGSIITTYAKANAIKRDAEKLIRFAKSADFNDKRKISAILANDRETTKKLYETVVATFDDIKSGFIRITNLPRRRGDNARIVKLEWSRKISVSNKSIKGKDKTKSEEAKADKKSLRGRLNSLRKKSVKSVKKPV</sequence>
<dbReference type="STRING" id="1618570.UT08_C0002G0017"/>
<evidence type="ECO:0000256" key="7">
    <source>
        <dbReference type="SAM" id="MobiDB-lite"/>
    </source>
</evidence>
<dbReference type="NCBIfam" id="TIGR00059">
    <property type="entry name" value="L17"/>
    <property type="match status" value="1"/>
</dbReference>
<protein>
    <recommendedName>
        <fullName evidence="4 6">50S ribosomal protein L17</fullName>
    </recommendedName>
</protein>
<dbReference type="Gene3D" id="3.90.1030.10">
    <property type="entry name" value="Ribosomal protein L17"/>
    <property type="match status" value="1"/>
</dbReference>
<name>A0A0G0LDI9_9BACT</name>
<dbReference type="SUPFAM" id="SSF64263">
    <property type="entry name" value="Prokaryotic ribosomal protein L17"/>
    <property type="match status" value="1"/>
</dbReference>
<evidence type="ECO:0000256" key="1">
    <source>
        <dbReference type="ARBA" id="ARBA00008777"/>
    </source>
</evidence>
<dbReference type="GO" id="GO:0015934">
    <property type="term" value="C:large ribosomal subunit"/>
    <property type="evidence" value="ECO:0007669"/>
    <property type="project" value="TreeGrafter"/>
</dbReference>
<evidence type="ECO:0000313" key="9">
    <source>
        <dbReference type="Proteomes" id="UP000034081"/>
    </source>
</evidence>
<dbReference type="Proteomes" id="UP000034081">
    <property type="component" value="Unassembled WGS sequence"/>
</dbReference>
<dbReference type="GO" id="GO:0006412">
    <property type="term" value="P:translation"/>
    <property type="evidence" value="ECO:0007669"/>
    <property type="project" value="InterPro"/>
</dbReference>
<evidence type="ECO:0000313" key="8">
    <source>
        <dbReference type="EMBL" id="KKQ85995.1"/>
    </source>
</evidence>
<evidence type="ECO:0000256" key="4">
    <source>
        <dbReference type="ARBA" id="ARBA00035494"/>
    </source>
</evidence>
<organism evidence="8 9">
    <name type="scientific">Candidatus Woesebacteria bacterium GW2011_GWB1_38_8</name>
    <dbReference type="NCBI Taxonomy" id="1618570"/>
    <lineage>
        <taxon>Bacteria</taxon>
        <taxon>Candidatus Woeseibacteriota</taxon>
    </lineage>
</organism>
<keyword evidence="3 5" id="KW-0687">Ribonucleoprotein</keyword>
<dbReference type="InterPro" id="IPR036373">
    <property type="entry name" value="Ribosomal_bL17_sf"/>
</dbReference>
<dbReference type="GO" id="GO:0003735">
    <property type="term" value="F:structural constituent of ribosome"/>
    <property type="evidence" value="ECO:0007669"/>
    <property type="project" value="InterPro"/>
</dbReference>
<feature type="compositionally biased region" description="Basic residues" evidence="7">
    <location>
        <begin position="151"/>
        <end position="164"/>
    </location>
</feature>
<dbReference type="PANTHER" id="PTHR14413:SF16">
    <property type="entry name" value="LARGE RIBOSOMAL SUBUNIT PROTEIN BL17M"/>
    <property type="match status" value="1"/>
</dbReference>
<dbReference type="Pfam" id="PF01196">
    <property type="entry name" value="Ribosomal_L17"/>
    <property type="match status" value="1"/>
</dbReference>
<reference evidence="8 9" key="1">
    <citation type="journal article" date="2015" name="Nature">
        <title>rRNA introns, odd ribosomes, and small enigmatic genomes across a large radiation of phyla.</title>
        <authorList>
            <person name="Brown C.T."/>
            <person name="Hug L.A."/>
            <person name="Thomas B.C."/>
            <person name="Sharon I."/>
            <person name="Castelle C.J."/>
            <person name="Singh A."/>
            <person name="Wilkins M.J."/>
            <person name="Williams K.H."/>
            <person name="Banfield J.F."/>
        </authorList>
    </citation>
    <scope>NUCLEOTIDE SEQUENCE [LARGE SCALE GENOMIC DNA]</scope>
</reference>
<proteinExistence type="inferred from homology"/>
<feature type="region of interest" description="Disordered" evidence="7">
    <location>
        <begin position="124"/>
        <end position="164"/>
    </location>
</feature>
<gene>
    <name evidence="8" type="ORF">UT08_C0002G0017</name>
</gene>
<comment type="similarity">
    <text evidence="1 5">Belongs to the bacterial ribosomal protein bL17 family.</text>
</comment>
<evidence type="ECO:0000256" key="3">
    <source>
        <dbReference type="ARBA" id="ARBA00023274"/>
    </source>
</evidence>
<evidence type="ECO:0000256" key="6">
    <source>
        <dbReference type="RuleBase" id="RU000661"/>
    </source>
</evidence>